<evidence type="ECO:0000313" key="1">
    <source>
        <dbReference type="EMBL" id="MBI5170892.1"/>
    </source>
</evidence>
<sequence length="722" mass="80754">MPRSLRVVLALLPVVCSLLFSALPGRAQQAGSSRYAFADTTLLRDTLGLDFRRLFPAADSLQVSPDSLRAWMIRWRWDIPRLVFLADSLGMPVDSVGPVLWRERYNPLASATHALARNEFRYSSSYDVQKTSSTWTNLSLYNAQRGPYYLNQTTNIELIRTKSAGRVIPQQTRESTTELGSRFSKTFSLGGQARLYRFNTRDPGAPTGTSETLNEFQFSARSKQQMRRGLSSELNLRAGYLDDEKPATELKRGATGTLDGRVRAQRGSWFSHDLSGQANGNVARTRRPEETFDLDSRDFASSLRGTMQLFNASPYGLNVGWSTRRTRVEQPVTLTVIDTVADDTTRVAALNQVRTANDAADATLRLRRDSDRYLNLSANLGKSKSLSGARTDKGAKATLRWMLFSWAIDGNYNDSRTRADITRQRGGGGYIERSNSRSAQAQATRSFGRITTKFTGDISRGQFRYAATADSATPPATRDSYRQSWRVDGIYVPSQRLTTNLAFEVSLTRAINLEQRASASNSDTRTYRGTWVWNYRLLRGLTATQTNSISADYQFYPFNATRNQLSLSYSTDTRLAAVVTPRLNIDLRHTASEQPRGSYTVFTDGNEYLQLSDDNKSFGLSTSISYRPSSALAVVLTPDYSANERSGTTNGVETKQRDDKRVNFTGSVQLDLPISRKGRLTGRIGRTYSDQRSTTYTSGVGQLSPRAENDFWNGRLEMTWAL</sequence>
<dbReference type="AlphaFoldDB" id="A0A933W9Q7"/>
<evidence type="ECO:0000313" key="2">
    <source>
        <dbReference type="Proteomes" id="UP000696931"/>
    </source>
</evidence>
<reference evidence="1" key="1">
    <citation type="submission" date="2020-07" db="EMBL/GenBank/DDBJ databases">
        <title>Huge and variable diversity of episymbiotic CPR bacteria and DPANN archaea in groundwater ecosystems.</title>
        <authorList>
            <person name="He C.Y."/>
            <person name="Keren R."/>
            <person name="Whittaker M."/>
            <person name="Farag I.F."/>
            <person name="Doudna J."/>
            <person name="Cate J.H.D."/>
            <person name="Banfield J.F."/>
        </authorList>
    </citation>
    <scope>NUCLEOTIDE SEQUENCE</scope>
    <source>
        <strain evidence="1">NC_groundwater_1813_Pr3_B-0.1um_71_17</strain>
    </source>
</reference>
<proteinExistence type="predicted"/>
<protein>
    <submittedName>
        <fullName evidence="1">Uncharacterized protein</fullName>
    </submittedName>
</protein>
<dbReference type="Proteomes" id="UP000696931">
    <property type="component" value="Unassembled WGS sequence"/>
</dbReference>
<organism evidence="1 2">
    <name type="scientific">Eiseniibacteriota bacterium</name>
    <dbReference type="NCBI Taxonomy" id="2212470"/>
    <lineage>
        <taxon>Bacteria</taxon>
        <taxon>Candidatus Eiseniibacteriota</taxon>
    </lineage>
</organism>
<comment type="caution">
    <text evidence="1">The sequence shown here is derived from an EMBL/GenBank/DDBJ whole genome shotgun (WGS) entry which is preliminary data.</text>
</comment>
<dbReference type="EMBL" id="JACRIW010000112">
    <property type="protein sequence ID" value="MBI5170892.1"/>
    <property type="molecule type" value="Genomic_DNA"/>
</dbReference>
<accession>A0A933W9Q7</accession>
<name>A0A933W9Q7_UNCEI</name>
<gene>
    <name evidence="1" type="ORF">HZA61_15490</name>
</gene>